<dbReference type="AlphaFoldDB" id="Q5KHV4"/>
<feature type="compositionally biased region" description="Low complexity" evidence="1">
    <location>
        <begin position="434"/>
        <end position="446"/>
    </location>
</feature>
<proteinExistence type="predicted"/>
<dbReference type="EMBL" id="AE017344">
    <property type="protein sequence ID" value="AAW42751.2"/>
    <property type="molecule type" value="Genomic_DNA"/>
</dbReference>
<protein>
    <submittedName>
        <fullName evidence="2">Uncharacterized protein</fullName>
    </submittedName>
</protein>
<dbReference type="GeneID" id="3257157"/>
<keyword evidence="3" id="KW-1185">Reference proteome</keyword>
<evidence type="ECO:0000313" key="2">
    <source>
        <dbReference type="EMBL" id="AAW42751.2"/>
    </source>
</evidence>
<accession>Q5KHV4</accession>
<organism evidence="2 3">
    <name type="scientific">Cryptococcus deneoformans (strain JEC21 / ATCC MYA-565)</name>
    <name type="common">Cryptococcus neoformans var. neoformans serotype D</name>
    <dbReference type="NCBI Taxonomy" id="214684"/>
    <lineage>
        <taxon>Eukaryota</taxon>
        <taxon>Fungi</taxon>
        <taxon>Dikarya</taxon>
        <taxon>Basidiomycota</taxon>
        <taxon>Agaricomycotina</taxon>
        <taxon>Tremellomycetes</taxon>
        <taxon>Tremellales</taxon>
        <taxon>Cryptococcaceae</taxon>
        <taxon>Cryptococcus</taxon>
        <taxon>Cryptococcus neoformans species complex</taxon>
    </lineage>
</organism>
<dbReference type="CDD" id="cd23767">
    <property type="entry name" value="IQCD"/>
    <property type="match status" value="1"/>
</dbReference>
<dbReference type="HOGENOM" id="CLU_2573821_0_0_1"/>
<feature type="region of interest" description="Disordered" evidence="1">
    <location>
        <begin position="391"/>
        <end position="501"/>
    </location>
</feature>
<dbReference type="OrthoDB" id="2566687at2759"/>
<feature type="compositionally biased region" description="Polar residues" evidence="1">
    <location>
        <begin position="447"/>
        <end position="456"/>
    </location>
</feature>
<dbReference type="VEuPathDB" id="FungiDB:CND05190"/>
<evidence type="ECO:0000313" key="3">
    <source>
        <dbReference type="Proteomes" id="UP000002149"/>
    </source>
</evidence>
<dbReference type="Proteomes" id="UP000002149">
    <property type="component" value="Chromosome 4"/>
</dbReference>
<feature type="compositionally biased region" description="Polar residues" evidence="1">
    <location>
        <begin position="238"/>
        <end position="251"/>
    </location>
</feature>
<dbReference type="KEGG" id="cne:CND05190"/>
<name>Q5KHV4_CRYD1</name>
<dbReference type="PaxDb" id="214684-Q5KHV4"/>
<dbReference type="RefSeq" id="XP_024512607.1">
    <property type="nucleotide sequence ID" value="XM_024657086.1"/>
</dbReference>
<dbReference type="InParanoid" id="Q5KHV4"/>
<evidence type="ECO:0000256" key="1">
    <source>
        <dbReference type="SAM" id="MobiDB-lite"/>
    </source>
</evidence>
<sequence length="501" mass="54390">MAHTVGSRKSEANIIFQDHLRTEAHLGRPRQCQKCYELWPWVTFRPEKSGAHPLFCLRCSRPDLYLEHWQAAHDEMRTLIDAAAKIQKVYRGPNEAVRTISAPPFLLPPQMSQSSSQTMPGAVAQRETMMRPPAFAQDRMNVSSVLNLTNVSGVPPALGNAPLVPAAYRPQPAVQNASISAETSSRPLRIDTPPQYPVERQRQTLNNPAYASLQFSRMPVNSGASPRAAGQPFLPTRPANTGAINNTDSSHLPSHVSRWPANISLPGCSPYQLPLTSFKIIKLSDLALRGLTGKPEELRALKEPYRSIFWLQLICTPSPSSVLLFSQIMHSYLSFVFYNKAAAAPAHPPLLPADFINVMRNLWPEIRYAGGERGTEVACIGLVMKMDKGTRQATSGMDAEVENTRSPVAGPSTSTQGDNVGTRPIAMSGAAVSTTTPQPVEPTTTTLRQQSGTSSKDVGVLPSQGYVPLGDQPQKTSEGAAGEPVVSSSGVGQGDWRDRTV</sequence>
<gene>
    <name evidence="2" type="ordered locus">CND05190</name>
</gene>
<feature type="region of interest" description="Disordered" evidence="1">
    <location>
        <begin position="221"/>
        <end position="251"/>
    </location>
</feature>
<reference evidence="2 3" key="1">
    <citation type="journal article" date="2005" name="Science">
        <title>The genome of the basidiomycetous yeast and human pathogen Cryptococcus neoformans.</title>
        <authorList>
            <person name="Loftus B.J."/>
            <person name="Fung E."/>
            <person name="Roncaglia P."/>
            <person name="Rowley D."/>
            <person name="Amedeo P."/>
            <person name="Bruno D."/>
            <person name="Vamathevan J."/>
            <person name="Miranda M."/>
            <person name="Anderson I.J."/>
            <person name="Fraser J.A."/>
            <person name="Allen J.E."/>
            <person name="Bosdet I.E."/>
            <person name="Brent M.R."/>
            <person name="Chiu R."/>
            <person name="Doering T.L."/>
            <person name="Donlin M.J."/>
            <person name="D'Souza C.A."/>
            <person name="Fox D.S."/>
            <person name="Grinberg V."/>
            <person name="Fu J."/>
            <person name="Fukushima M."/>
            <person name="Haas B.J."/>
            <person name="Huang J.C."/>
            <person name="Janbon G."/>
            <person name="Jones S.J."/>
            <person name="Koo H.L."/>
            <person name="Krzywinski M.I."/>
            <person name="Kwon-Chung J.K."/>
            <person name="Lengeler K.B."/>
            <person name="Maiti R."/>
            <person name="Marra M.A."/>
            <person name="Marra R.E."/>
            <person name="Mathewson C.A."/>
            <person name="Mitchell T.G."/>
            <person name="Pertea M."/>
            <person name="Riggs F.R."/>
            <person name="Salzberg S.L."/>
            <person name="Schein J.E."/>
            <person name="Shvartsbeyn A."/>
            <person name="Shin H."/>
            <person name="Shumway M."/>
            <person name="Specht C.A."/>
            <person name="Suh B.B."/>
            <person name="Tenney A."/>
            <person name="Utterback T.R."/>
            <person name="Wickes B.L."/>
            <person name="Wortman J.R."/>
            <person name="Wye N.H."/>
            <person name="Kronstad J.W."/>
            <person name="Lodge J.K."/>
            <person name="Heitman J."/>
            <person name="Davis R.W."/>
            <person name="Fraser C.M."/>
            <person name="Hyman R.W."/>
        </authorList>
    </citation>
    <scope>NUCLEOTIDE SEQUENCE [LARGE SCALE GENOMIC DNA]</scope>
    <source>
        <strain evidence="3">JEC21 / ATCC MYA-565</strain>
    </source>
</reference>